<evidence type="ECO:0000313" key="4">
    <source>
        <dbReference type="EMBL" id="GEK81056.1"/>
    </source>
</evidence>
<dbReference type="PROSITE" id="PS51318">
    <property type="entry name" value="TAT"/>
    <property type="match status" value="1"/>
</dbReference>
<evidence type="ECO:0000256" key="2">
    <source>
        <dbReference type="SAM" id="Phobius"/>
    </source>
</evidence>
<evidence type="ECO:0000259" key="3">
    <source>
        <dbReference type="Pfam" id="PF07987"/>
    </source>
</evidence>
<gene>
    <name evidence="4" type="ORF">ABA31_24070</name>
</gene>
<feature type="compositionally biased region" description="Low complexity" evidence="1">
    <location>
        <begin position="200"/>
        <end position="214"/>
    </location>
</feature>
<comment type="caution">
    <text evidence="4">The sequence shown here is derived from an EMBL/GenBank/DDBJ whole genome shotgun (WGS) entry which is preliminary data.</text>
</comment>
<keyword evidence="2" id="KW-0812">Transmembrane</keyword>
<reference evidence="4 5" key="1">
    <citation type="submission" date="2019-07" db="EMBL/GenBank/DDBJ databases">
        <title>Whole genome shotgun sequence of Agrococcus baldri NBRC 103055.</title>
        <authorList>
            <person name="Hosoyama A."/>
            <person name="Uohara A."/>
            <person name="Ohji S."/>
            <person name="Ichikawa N."/>
        </authorList>
    </citation>
    <scope>NUCLEOTIDE SEQUENCE [LARGE SCALE GENOMIC DNA]</scope>
    <source>
        <strain evidence="4 5">NBRC 103055</strain>
    </source>
</reference>
<dbReference type="Gene3D" id="2.60.40.2230">
    <property type="entry name" value="Uncharacterised protein YcnI-like PF07987, DUF1775"/>
    <property type="match status" value="1"/>
</dbReference>
<dbReference type="EMBL" id="BJUU01000018">
    <property type="protein sequence ID" value="GEK81056.1"/>
    <property type="molecule type" value="Genomic_DNA"/>
</dbReference>
<feature type="region of interest" description="Disordered" evidence="1">
    <location>
        <begin position="174"/>
        <end position="214"/>
    </location>
</feature>
<feature type="domain" description="YncI copper-binding" evidence="3">
    <location>
        <begin position="42"/>
        <end position="169"/>
    </location>
</feature>
<feature type="compositionally biased region" description="Basic and acidic residues" evidence="1">
    <location>
        <begin position="187"/>
        <end position="196"/>
    </location>
</feature>
<name>A0AA87RIU3_9MICO</name>
<dbReference type="Pfam" id="PF07987">
    <property type="entry name" value="DUF1775"/>
    <property type="match status" value="1"/>
</dbReference>
<accession>A0AA87RIU3</accession>
<protein>
    <recommendedName>
        <fullName evidence="3">YncI copper-binding domain-containing protein</fullName>
    </recommendedName>
</protein>
<keyword evidence="2" id="KW-1133">Transmembrane helix</keyword>
<organism evidence="4 5">
    <name type="scientific">Agrococcus baldri</name>
    <dbReference type="NCBI Taxonomy" id="153730"/>
    <lineage>
        <taxon>Bacteria</taxon>
        <taxon>Bacillati</taxon>
        <taxon>Actinomycetota</taxon>
        <taxon>Actinomycetes</taxon>
        <taxon>Micrococcales</taxon>
        <taxon>Microbacteriaceae</taxon>
        <taxon>Agrococcus</taxon>
    </lineage>
</organism>
<keyword evidence="2" id="KW-0472">Membrane</keyword>
<keyword evidence="5" id="KW-1185">Reference proteome</keyword>
<proteinExistence type="predicted"/>
<dbReference type="InterPro" id="IPR006311">
    <property type="entry name" value="TAT_signal"/>
</dbReference>
<dbReference type="InterPro" id="IPR038507">
    <property type="entry name" value="YcnI-like_sf"/>
</dbReference>
<dbReference type="RefSeq" id="WP_146795907.1">
    <property type="nucleotide sequence ID" value="NZ_BJUU01000018.1"/>
</dbReference>
<evidence type="ECO:0000313" key="5">
    <source>
        <dbReference type="Proteomes" id="UP000321749"/>
    </source>
</evidence>
<evidence type="ECO:0000256" key="1">
    <source>
        <dbReference type="SAM" id="MobiDB-lite"/>
    </source>
</evidence>
<sequence>MHTSTTPAPASTRTRSRLVAGIAAGIGAAALVLVAPVAANAHVHVTPTTTEAGAASELAFSFSHGCDGSPTTAVEVTIPEEVASVALIANAGWNVESALRDGARTVVFTADEPTPDGVRETLEVEVTLPEDAADGDVLTFPTLQVCETGETLWGDADPEAETPAPQLTIGETADAHGHAGHGQVETEGGHEGHAEEGAAADDAAAAAPAADAGTGPAVPLSIAAVVLAALAAVLAAVSLRRQSQRR</sequence>
<feature type="transmembrane region" description="Helical" evidence="2">
    <location>
        <begin position="217"/>
        <end position="239"/>
    </location>
</feature>
<dbReference type="Proteomes" id="UP000321749">
    <property type="component" value="Unassembled WGS sequence"/>
</dbReference>
<dbReference type="AlphaFoldDB" id="A0AA87RIU3"/>
<dbReference type="InterPro" id="IPR012533">
    <property type="entry name" value="YcnI-copper_dom"/>
</dbReference>